<evidence type="ECO:0000313" key="2">
    <source>
        <dbReference type="EMBL" id="KAG5922141.1"/>
    </source>
</evidence>
<keyword evidence="3" id="KW-1185">Reference proteome</keyword>
<comment type="caution">
    <text evidence="2">The sequence shown here is derived from an EMBL/GenBank/DDBJ whole genome shotgun (WGS) entry which is preliminary data.</text>
</comment>
<dbReference type="Proteomes" id="UP000811619">
    <property type="component" value="Unassembled WGS sequence"/>
</dbReference>
<feature type="region of interest" description="Disordered" evidence="1">
    <location>
        <begin position="1"/>
        <end position="41"/>
    </location>
</feature>
<gene>
    <name evidence="2" type="ORF">E4U42_005590</name>
</gene>
<protein>
    <submittedName>
        <fullName evidence="2">Uncharacterized protein</fullName>
    </submittedName>
</protein>
<feature type="compositionally biased region" description="Polar residues" evidence="1">
    <location>
        <begin position="1"/>
        <end position="22"/>
    </location>
</feature>
<accession>A0A8K0J3P7</accession>
<name>A0A8K0J3P7_9HYPO</name>
<organism evidence="2 3">
    <name type="scientific">Claviceps africana</name>
    <dbReference type="NCBI Taxonomy" id="83212"/>
    <lineage>
        <taxon>Eukaryota</taxon>
        <taxon>Fungi</taxon>
        <taxon>Dikarya</taxon>
        <taxon>Ascomycota</taxon>
        <taxon>Pezizomycotina</taxon>
        <taxon>Sordariomycetes</taxon>
        <taxon>Hypocreomycetidae</taxon>
        <taxon>Hypocreales</taxon>
        <taxon>Clavicipitaceae</taxon>
        <taxon>Claviceps</taxon>
    </lineage>
</organism>
<reference evidence="2" key="1">
    <citation type="journal article" date="2020" name="bioRxiv">
        <title>Whole genome comparisons of ergot fungi reveals the divergence and evolution of species within the genus Claviceps are the result of varying mechanisms driving genome evolution and host range expansion.</title>
        <authorList>
            <person name="Wyka S.A."/>
            <person name="Mondo S.J."/>
            <person name="Liu M."/>
            <person name="Dettman J."/>
            <person name="Nalam V."/>
            <person name="Broders K.D."/>
        </authorList>
    </citation>
    <scope>NUCLEOTIDE SEQUENCE</scope>
    <source>
        <strain evidence="2">CCC 489</strain>
    </source>
</reference>
<evidence type="ECO:0000313" key="3">
    <source>
        <dbReference type="Proteomes" id="UP000811619"/>
    </source>
</evidence>
<sequence>MDSLKTQIMSQNAGHEQQSTVQGAPLAVPQPHGAPAPQRHGATVQLKRALPHLFRHSNVRGSSFASLDTTSTL</sequence>
<dbReference type="EMBL" id="SRPY01000532">
    <property type="protein sequence ID" value="KAG5922141.1"/>
    <property type="molecule type" value="Genomic_DNA"/>
</dbReference>
<dbReference type="AlphaFoldDB" id="A0A8K0J3P7"/>
<proteinExistence type="predicted"/>
<evidence type="ECO:0000256" key="1">
    <source>
        <dbReference type="SAM" id="MobiDB-lite"/>
    </source>
</evidence>